<dbReference type="Pfam" id="PF19361">
    <property type="entry name" value="DUF5937"/>
    <property type="match status" value="1"/>
</dbReference>
<name>A0A1T5IJI3_9FIRM</name>
<dbReference type="InterPro" id="IPR036390">
    <property type="entry name" value="WH_DNA-bd_sf"/>
</dbReference>
<gene>
    <name evidence="5" type="ORF">SAMN02194393_00462</name>
</gene>
<dbReference type="InterPro" id="IPR036388">
    <property type="entry name" value="WH-like_DNA-bd_sf"/>
</dbReference>
<dbReference type="PANTHER" id="PTHR33154:SF18">
    <property type="entry name" value="ARSENICAL RESISTANCE OPERON REPRESSOR"/>
    <property type="match status" value="1"/>
</dbReference>
<sequence>MPIIEKTYDINNHIKFYCSPIVEMVASLHVLADARHHINCFNWANEVKQKLNHGEKSEIEYFAIHYNQWAFIMDIMTEIASEDNDDVYKDLETIKNMKHIDFAYLFLGFSAMYYDKKILIDWIAEPEKLTEKDINMLGNYLSLSDIKYFLKNIDLLRNKLIYVLEMYWEKVFKKEWFIIKKYIIKTIKDQKMILVNTNVFNYISNLHHDISINNNSIIMKKNIDFKINIDDIKEIRLFPSVFTSPHLMINIVHNSLILYLNLNFHSAMLSEKVPDELITLLKAVSDETRLKIIRILSSNQATTQELSEILNLTPSTISLHLKSMKEAKLVKTKKVKKFVYYKLIENQLNSINDRLKDFLKL</sequence>
<dbReference type="InterPro" id="IPR011991">
    <property type="entry name" value="ArsR-like_HTH"/>
</dbReference>
<dbReference type="CDD" id="cd00090">
    <property type="entry name" value="HTH_ARSR"/>
    <property type="match status" value="1"/>
</dbReference>
<keyword evidence="2 5" id="KW-0238">DNA-binding</keyword>
<feature type="domain" description="HTH arsR-type" evidence="4">
    <location>
        <begin position="269"/>
        <end position="361"/>
    </location>
</feature>
<evidence type="ECO:0000313" key="5">
    <source>
        <dbReference type="EMBL" id="SKC39336.1"/>
    </source>
</evidence>
<keyword evidence="6" id="KW-1185">Reference proteome</keyword>
<dbReference type="InterPro" id="IPR001845">
    <property type="entry name" value="HTH_ArsR_DNA-bd_dom"/>
</dbReference>
<proteinExistence type="predicted"/>
<dbReference type="InterPro" id="IPR045981">
    <property type="entry name" value="DUF5937"/>
</dbReference>
<evidence type="ECO:0000256" key="1">
    <source>
        <dbReference type="ARBA" id="ARBA00023015"/>
    </source>
</evidence>
<reference evidence="6" key="1">
    <citation type="submission" date="2017-02" db="EMBL/GenBank/DDBJ databases">
        <authorList>
            <person name="Varghese N."/>
            <person name="Submissions S."/>
        </authorList>
    </citation>
    <scope>NUCLEOTIDE SEQUENCE [LARGE SCALE GENOMIC DNA]</scope>
    <source>
        <strain evidence="6">M1</strain>
    </source>
</reference>
<dbReference type="RefSeq" id="WP_079489035.1">
    <property type="nucleotide sequence ID" value="NZ_FUZT01000001.1"/>
</dbReference>
<dbReference type="SUPFAM" id="SSF46785">
    <property type="entry name" value="Winged helix' DNA-binding domain"/>
    <property type="match status" value="1"/>
</dbReference>
<dbReference type="EMBL" id="FUZT01000001">
    <property type="protein sequence ID" value="SKC39336.1"/>
    <property type="molecule type" value="Genomic_DNA"/>
</dbReference>
<dbReference type="AlphaFoldDB" id="A0A1T5IJI3"/>
<dbReference type="Pfam" id="PF01022">
    <property type="entry name" value="HTH_5"/>
    <property type="match status" value="1"/>
</dbReference>
<dbReference type="Gene3D" id="1.10.10.10">
    <property type="entry name" value="Winged helix-like DNA-binding domain superfamily/Winged helix DNA-binding domain"/>
    <property type="match status" value="1"/>
</dbReference>
<organism evidence="5 6">
    <name type="scientific">Maledivibacter halophilus</name>
    <dbReference type="NCBI Taxonomy" id="36842"/>
    <lineage>
        <taxon>Bacteria</taxon>
        <taxon>Bacillati</taxon>
        <taxon>Bacillota</taxon>
        <taxon>Clostridia</taxon>
        <taxon>Peptostreptococcales</taxon>
        <taxon>Caminicellaceae</taxon>
        <taxon>Maledivibacter</taxon>
    </lineage>
</organism>
<dbReference type="SMART" id="SM00418">
    <property type="entry name" value="HTH_ARSR"/>
    <property type="match status" value="1"/>
</dbReference>
<dbReference type="GO" id="GO:0003700">
    <property type="term" value="F:DNA-binding transcription factor activity"/>
    <property type="evidence" value="ECO:0007669"/>
    <property type="project" value="InterPro"/>
</dbReference>
<dbReference type="InterPro" id="IPR051081">
    <property type="entry name" value="HTH_MetalResp_TranReg"/>
</dbReference>
<dbReference type="GO" id="GO:0003677">
    <property type="term" value="F:DNA binding"/>
    <property type="evidence" value="ECO:0007669"/>
    <property type="project" value="UniProtKB-KW"/>
</dbReference>
<protein>
    <submittedName>
        <fullName evidence="5">DNA-binding transcriptional regulator, ArsR family</fullName>
    </submittedName>
</protein>
<evidence type="ECO:0000256" key="3">
    <source>
        <dbReference type="ARBA" id="ARBA00023163"/>
    </source>
</evidence>
<dbReference type="OrthoDB" id="154717at2"/>
<dbReference type="STRING" id="36842.SAMN02194393_00462"/>
<dbReference type="PANTHER" id="PTHR33154">
    <property type="entry name" value="TRANSCRIPTIONAL REGULATOR, ARSR FAMILY"/>
    <property type="match status" value="1"/>
</dbReference>
<dbReference type="NCBIfam" id="NF033788">
    <property type="entry name" value="HTH_metalloreg"/>
    <property type="match status" value="1"/>
</dbReference>
<dbReference type="PROSITE" id="PS50987">
    <property type="entry name" value="HTH_ARSR_2"/>
    <property type="match status" value="1"/>
</dbReference>
<keyword evidence="3" id="KW-0804">Transcription</keyword>
<keyword evidence="1" id="KW-0805">Transcription regulation</keyword>
<dbReference type="Proteomes" id="UP000190285">
    <property type="component" value="Unassembled WGS sequence"/>
</dbReference>
<evidence type="ECO:0000256" key="2">
    <source>
        <dbReference type="ARBA" id="ARBA00023125"/>
    </source>
</evidence>
<dbReference type="PRINTS" id="PR00778">
    <property type="entry name" value="HTHARSR"/>
</dbReference>
<accession>A0A1T5IJI3</accession>
<evidence type="ECO:0000313" key="6">
    <source>
        <dbReference type="Proteomes" id="UP000190285"/>
    </source>
</evidence>
<evidence type="ECO:0000259" key="4">
    <source>
        <dbReference type="PROSITE" id="PS50987"/>
    </source>
</evidence>